<comment type="caution">
    <text evidence="20">The sequence shown here is derived from an EMBL/GenBank/DDBJ whole genome shotgun (WGS) entry which is preliminary data.</text>
</comment>
<dbReference type="Pfam" id="PF03483">
    <property type="entry name" value="B3_4"/>
    <property type="match status" value="1"/>
</dbReference>
<dbReference type="SUPFAM" id="SSF46955">
    <property type="entry name" value="Putative DNA-binding domain"/>
    <property type="match status" value="1"/>
</dbReference>
<dbReference type="GO" id="GO:0004826">
    <property type="term" value="F:phenylalanine-tRNA ligase activity"/>
    <property type="evidence" value="ECO:0007669"/>
    <property type="project" value="UniProtKB-UniRule"/>
</dbReference>
<keyword evidence="12 15" id="KW-0648">Protein biosynthesis</keyword>
<sequence length="821" mass="90691">MRISLNWLQELVDLSMSPEALADMLTMAGFEVEEIEDRRTWAKGVVLGKVLERQQHPNADRLSVCQVDIGGETPSQIVCGAANVRADIYVAIATLGTYLPKVDLKIKSAKLRGVASEGMICSLSEVGLTKESEGIHIFDEAMIGSLTVGSDVRSLLGLDDVILDLTSTANRADALSMVGIAREVVALTGNPLRLPDAPPVEPTPSKPLALNISEPQACPTYIGTVIEGLSVAPSPAWLQQRLQAAGVRSINNVVDVTNYIMLEWGQPLHAFDRDRLVTVAGDDALTMGVRFARARETVKTLDGSDRPLLEQALLITANDKPTMLAGIMGGEDTEVYAGTQAVMLEAAIFDAAAIRRSARAQGLRTEASARYERGVNWAELETACRRAVKLITELAGGQVVAQAMADSRPAQDALTRSIDLRLERVNQVLGMVEGEDDLIELQSTDVEQTLTALGCHLSMSTPGTWQVTVPPYRYRDLEREIDLIEEVARLYGYNKFCDTLPTKTEAGYLSIEQYITRHLREAFRGAGLTEVMHYSLSKPRSDSLCEAPKDRQIVLANPLFTEYSALRTDLLDGLIDAFQYNQEQGNGALNGFEFGHVFWNAEEGLTESEYLSGILGGDPTQGKWIRSGKEQPLTWFEAKGLLDGVFERVALPVEYQPDRRDDRLHPGRTASLWVRGDRLGTFGQLHPQLRQERGLPDEVYVFQLDLEVAIRHLETDQALVPVFKPYSTYPASDRDIAFYVSTRIAVADLQRTMTKAGGVLLESVGLFDEYRGDRVPEGQRSLAFRLVYRASDRTLTDKDVDPVHQKVRDALVEKFQVELRS</sequence>
<dbReference type="SUPFAM" id="SSF56037">
    <property type="entry name" value="PheT/TilS domain"/>
    <property type="match status" value="1"/>
</dbReference>
<dbReference type="FunFam" id="2.40.50.140:FF:000045">
    <property type="entry name" value="Phenylalanine--tRNA ligase beta subunit"/>
    <property type="match status" value="1"/>
</dbReference>
<evidence type="ECO:0000256" key="9">
    <source>
        <dbReference type="ARBA" id="ARBA00022840"/>
    </source>
</evidence>
<evidence type="ECO:0000256" key="16">
    <source>
        <dbReference type="PROSITE-ProRule" id="PRU00209"/>
    </source>
</evidence>
<dbReference type="HAMAP" id="MF_00283">
    <property type="entry name" value="Phe_tRNA_synth_beta1"/>
    <property type="match status" value="1"/>
</dbReference>
<dbReference type="InterPro" id="IPR005146">
    <property type="entry name" value="B3/B4_tRNA-bd"/>
</dbReference>
<evidence type="ECO:0000256" key="10">
    <source>
        <dbReference type="ARBA" id="ARBA00022842"/>
    </source>
</evidence>
<keyword evidence="7 15" id="KW-0479">Metal-binding</keyword>
<evidence type="ECO:0000313" key="21">
    <source>
        <dbReference type="Proteomes" id="UP000646053"/>
    </source>
</evidence>
<protein>
    <recommendedName>
        <fullName evidence="15">Phenylalanine--tRNA ligase beta subunit</fullName>
        <ecNumber evidence="15">6.1.1.20</ecNumber>
    </recommendedName>
    <alternativeName>
        <fullName evidence="15">Phenylalanyl-tRNA synthetase beta subunit</fullName>
        <shortName evidence="15">PheRS</shortName>
    </alternativeName>
</protein>
<keyword evidence="11 16" id="KW-0694">RNA-binding</keyword>
<evidence type="ECO:0000256" key="5">
    <source>
        <dbReference type="ARBA" id="ARBA00022555"/>
    </source>
</evidence>
<dbReference type="InterPro" id="IPR036690">
    <property type="entry name" value="Fdx_antiC-bd_sf"/>
</dbReference>
<dbReference type="Gene3D" id="3.30.56.10">
    <property type="match status" value="2"/>
</dbReference>
<dbReference type="SMART" id="SM00874">
    <property type="entry name" value="B5"/>
    <property type="match status" value="1"/>
</dbReference>
<feature type="domain" description="TRNA-binding" evidence="17">
    <location>
        <begin position="39"/>
        <end position="153"/>
    </location>
</feature>
<dbReference type="RefSeq" id="WP_162424627.1">
    <property type="nucleotide sequence ID" value="NZ_WVIE01000024.1"/>
</dbReference>
<evidence type="ECO:0000256" key="13">
    <source>
        <dbReference type="ARBA" id="ARBA00023146"/>
    </source>
</evidence>
<evidence type="ECO:0000256" key="11">
    <source>
        <dbReference type="ARBA" id="ARBA00022884"/>
    </source>
</evidence>
<dbReference type="SUPFAM" id="SSF50249">
    <property type="entry name" value="Nucleic acid-binding proteins"/>
    <property type="match status" value="1"/>
</dbReference>
<keyword evidence="5 16" id="KW-0820">tRNA-binding</keyword>
<evidence type="ECO:0000256" key="6">
    <source>
        <dbReference type="ARBA" id="ARBA00022598"/>
    </source>
</evidence>
<dbReference type="InterPro" id="IPR045864">
    <property type="entry name" value="aa-tRNA-synth_II/BPL/LPL"/>
</dbReference>
<evidence type="ECO:0000256" key="12">
    <source>
        <dbReference type="ARBA" id="ARBA00022917"/>
    </source>
</evidence>
<dbReference type="SMART" id="SM00896">
    <property type="entry name" value="FDX-ACB"/>
    <property type="match status" value="1"/>
</dbReference>
<dbReference type="InterPro" id="IPR012340">
    <property type="entry name" value="NA-bd_OB-fold"/>
</dbReference>
<dbReference type="PROSITE" id="PS51447">
    <property type="entry name" value="FDX_ACB"/>
    <property type="match status" value="1"/>
</dbReference>
<dbReference type="Pfam" id="PF03147">
    <property type="entry name" value="FDX-ACB"/>
    <property type="match status" value="1"/>
</dbReference>
<comment type="subunit">
    <text evidence="3 15">Tetramer of two alpha and two beta subunits.</text>
</comment>
<keyword evidence="10 15" id="KW-0460">Magnesium</keyword>
<dbReference type="InterPro" id="IPR009061">
    <property type="entry name" value="DNA-bd_dom_put_sf"/>
</dbReference>
<feature type="domain" description="FDX-ACB" evidence="18">
    <location>
        <begin position="727"/>
        <end position="820"/>
    </location>
</feature>
<feature type="binding site" evidence="15">
    <location>
        <position position="486"/>
    </location>
    <ligand>
        <name>Mg(2+)</name>
        <dbReference type="ChEBI" id="CHEBI:18420"/>
        <note>shared with alpha subunit</note>
    </ligand>
</feature>
<evidence type="ECO:0000256" key="14">
    <source>
        <dbReference type="ARBA" id="ARBA00049255"/>
    </source>
</evidence>
<dbReference type="InterPro" id="IPR004532">
    <property type="entry name" value="Phe-tRNA-ligase_IIc_bsu_bact"/>
</dbReference>
<accession>A0A8J7Z339</accession>
<keyword evidence="6 15" id="KW-0436">Ligase</keyword>
<keyword evidence="9 15" id="KW-0067">ATP-binding</keyword>
<evidence type="ECO:0000256" key="15">
    <source>
        <dbReference type="HAMAP-Rule" id="MF_00283"/>
    </source>
</evidence>
<dbReference type="InterPro" id="IPR020825">
    <property type="entry name" value="Phe-tRNA_synthase-like_B3/B4"/>
</dbReference>
<dbReference type="InterPro" id="IPR041616">
    <property type="entry name" value="PheRS_beta_core"/>
</dbReference>
<feature type="binding site" evidence="15">
    <location>
        <position position="476"/>
    </location>
    <ligand>
        <name>Mg(2+)</name>
        <dbReference type="ChEBI" id="CHEBI:18420"/>
        <note>shared with alpha subunit</note>
    </ligand>
</feature>
<dbReference type="Pfam" id="PF17759">
    <property type="entry name" value="tRNA_synthFbeta"/>
    <property type="match status" value="1"/>
</dbReference>
<dbReference type="NCBIfam" id="NF045760">
    <property type="entry name" value="YtpR"/>
    <property type="match status" value="1"/>
</dbReference>
<dbReference type="PANTHER" id="PTHR10947:SF0">
    <property type="entry name" value="PHENYLALANINE--TRNA LIGASE BETA SUBUNIT"/>
    <property type="match status" value="1"/>
</dbReference>
<evidence type="ECO:0000259" key="18">
    <source>
        <dbReference type="PROSITE" id="PS51447"/>
    </source>
</evidence>
<evidence type="ECO:0000256" key="3">
    <source>
        <dbReference type="ARBA" id="ARBA00011209"/>
    </source>
</evidence>
<evidence type="ECO:0000256" key="2">
    <source>
        <dbReference type="ARBA" id="ARBA00008653"/>
    </source>
</evidence>
<dbReference type="AlphaFoldDB" id="A0A8J7Z339"/>
<dbReference type="FunFam" id="3.30.70.380:FF:000001">
    <property type="entry name" value="Phenylalanine--tRNA ligase beta subunit"/>
    <property type="match status" value="1"/>
</dbReference>
<dbReference type="PROSITE" id="PS51483">
    <property type="entry name" value="B5"/>
    <property type="match status" value="1"/>
</dbReference>
<dbReference type="Proteomes" id="UP000646053">
    <property type="component" value="Unassembled WGS sequence"/>
</dbReference>
<reference evidence="20" key="1">
    <citation type="submission" date="2019-12" db="EMBL/GenBank/DDBJ databases">
        <title>High-Quality draft genome sequences of three cyanobacteria isolated from the limestone walls of the Old Cathedral of Coimbra.</title>
        <authorList>
            <person name="Tiago I."/>
            <person name="Soares F."/>
            <person name="Portugal A."/>
        </authorList>
    </citation>
    <scope>NUCLEOTIDE SEQUENCE</scope>
    <source>
        <strain evidence="20">A</strain>
    </source>
</reference>
<dbReference type="InterPro" id="IPR002547">
    <property type="entry name" value="tRNA-bd_dom"/>
</dbReference>
<dbReference type="InterPro" id="IPR005121">
    <property type="entry name" value="Fdx_antiC-bd"/>
</dbReference>
<feature type="domain" description="B5" evidence="19">
    <location>
        <begin position="413"/>
        <end position="498"/>
    </location>
</feature>
<dbReference type="SMART" id="SM00873">
    <property type="entry name" value="B3_4"/>
    <property type="match status" value="1"/>
</dbReference>
<dbReference type="InterPro" id="IPR033714">
    <property type="entry name" value="tRNA_bind_bactPheRS"/>
</dbReference>
<proteinExistence type="inferred from homology"/>
<evidence type="ECO:0000256" key="4">
    <source>
        <dbReference type="ARBA" id="ARBA00022490"/>
    </source>
</evidence>
<evidence type="ECO:0000313" key="20">
    <source>
        <dbReference type="EMBL" id="NDJ19102.1"/>
    </source>
</evidence>
<dbReference type="GO" id="GO:0000049">
    <property type="term" value="F:tRNA binding"/>
    <property type="evidence" value="ECO:0007669"/>
    <property type="project" value="UniProtKB-UniRule"/>
</dbReference>
<evidence type="ECO:0000259" key="19">
    <source>
        <dbReference type="PROSITE" id="PS51483"/>
    </source>
</evidence>
<comment type="cofactor">
    <cofactor evidence="15">
        <name>Mg(2+)</name>
        <dbReference type="ChEBI" id="CHEBI:18420"/>
    </cofactor>
    <text evidence="15">Binds 2 magnesium ions per tetramer.</text>
</comment>
<name>A0A8J7Z339_9CYAN</name>
<keyword evidence="13 15" id="KW-0030">Aminoacyl-tRNA synthetase</keyword>
<dbReference type="EMBL" id="WVIE01000024">
    <property type="protein sequence ID" value="NDJ19102.1"/>
    <property type="molecule type" value="Genomic_DNA"/>
</dbReference>
<dbReference type="GO" id="GO:0006432">
    <property type="term" value="P:phenylalanyl-tRNA aminoacylation"/>
    <property type="evidence" value="ECO:0007669"/>
    <property type="project" value="UniProtKB-UniRule"/>
</dbReference>
<dbReference type="InterPro" id="IPR005147">
    <property type="entry name" value="tRNA_synthase_B5-dom"/>
</dbReference>
<dbReference type="Pfam" id="PF03484">
    <property type="entry name" value="B5"/>
    <property type="match status" value="1"/>
</dbReference>
<dbReference type="FunFam" id="3.50.40.10:FF:000001">
    <property type="entry name" value="Phenylalanine--tRNA ligase beta subunit"/>
    <property type="match status" value="1"/>
</dbReference>
<dbReference type="Pfam" id="PF01588">
    <property type="entry name" value="tRNA_bind"/>
    <property type="match status" value="1"/>
</dbReference>
<dbReference type="CDD" id="cd00769">
    <property type="entry name" value="PheRS_beta_core"/>
    <property type="match status" value="1"/>
</dbReference>
<dbReference type="NCBIfam" id="TIGR00472">
    <property type="entry name" value="pheT_bact"/>
    <property type="match status" value="1"/>
</dbReference>
<keyword evidence="8 15" id="KW-0547">Nucleotide-binding</keyword>
<dbReference type="InterPro" id="IPR045060">
    <property type="entry name" value="Phe-tRNA-ligase_IIc_bsu"/>
</dbReference>
<dbReference type="SUPFAM" id="SSF54991">
    <property type="entry name" value="Anticodon-binding domain of PheRS"/>
    <property type="match status" value="1"/>
</dbReference>
<dbReference type="GO" id="GO:0000287">
    <property type="term" value="F:magnesium ion binding"/>
    <property type="evidence" value="ECO:0007669"/>
    <property type="project" value="UniProtKB-UniRule"/>
</dbReference>
<evidence type="ECO:0000256" key="7">
    <source>
        <dbReference type="ARBA" id="ARBA00022723"/>
    </source>
</evidence>
<evidence type="ECO:0000256" key="8">
    <source>
        <dbReference type="ARBA" id="ARBA00022741"/>
    </source>
</evidence>
<dbReference type="SUPFAM" id="SSF55681">
    <property type="entry name" value="Class II aaRS and biotin synthetases"/>
    <property type="match status" value="1"/>
</dbReference>
<dbReference type="GO" id="GO:0005524">
    <property type="term" value="F:ATP binding"/>
    <property type="evidence" value="ECO:0007669"/>
    <property type="project" value="UniProtKB-UniRule"/>
</dbReference>
<dbReference type="PANTHER" id="PTHR10947">
    <property type="entry name" value="PHENYLALANYL-TRNA SYNTHETASE BETA CHAIN AND LEUCINE-RICH REPEAT-CONTAINING PROTEIN 47"/>
    <property type="match status" value="1"/>
</dbReference>
<comment type="similarity">
    <text evidence="2 15">Belongs to the phenylalanyl-tRNA synthetase beta subunit family. Type 1 subfamily.</text>
</comment>
<dbReference type="Gene3D" id="3.50.40.10">
    <property type="entry name" value="Phenylalanyl-trna Synthetase, Chain B, domain 3"/>
    <property type="match status" value="1"/>
</dbReference>
<dbReference type="Gene3D" id="2.40.50.140">
    <property type="entry name" value="Nucleic acid-binding proteins"/>
    <property type="match status" value="1"/>
</dbReference>
<feature type="binding site" evidence="15">
    <location>
        <position position="485"/>
    </location>
    <ligand>
        <name>Mg(2+)</name>
        <dbReference type="ChEBI" id="CHEBI:18420"/>
        <note>shared with alpha subunit</note>
    </ligand>
</feature>
<dbReference type="Gene3D" id="3.30.930.10">
    <property type="entry name" value="Bira Bifunctional Protein, Domain 2"/>
    <property type="match status" value="1"/>
</dbReference>
<comment type="catalytic activity">
    <reaction evidence="14 15">
        <text>tRNA(Phe) + L-phenylalanine + ATP = L-phenylalanyl-tRNA(Phe) + AMP + diphosphate + H(+)</text>
        <dbReference type="Rhea" id="RHEA:19413"/>
        <dbReference type="Rhea" id="RHEA-COMP:9668"/>
        <dbReference type="Rhea" id="RHEA-COMP:9699"/>
        <dbReference type="ChEBI" id="CHEBI:15378"/>
        <dbReference type="ChEBI" id="CHEBI:30616"/>
        <dbReference type="ChEBI" id="CHEBI:33019"/>
        <dbReference type="ChEBI" id="CHEBI:58095"/>
        <dbReference type="ChEBI" id="CHEBI:78442"/>
        <dbReference type="ChEBI" id="CHEBI:78531"/>
        <dbReference type="ChEBI" id="CHEBI:456215"/>
        <dbReference type="EC" id="6.1.1.20"/>
    </reaction>
</comment>
<evidence type="ECO:0000256" key="1">
    <source>
        <dbReference type="ARBA" id="ARBA00004496"/>
    </source>
</evidence>
<keyword evidence="4 15" id="KW-0963">Cytoplasm</keyword>
<dbReference type="Gene3D" id="3.30.70.380">
    <property type="entry name" value="Ferrodoxin-fold anticodon-binding domain"/>
    <property type="match status" value="1"/>
</dbReference>
<dbReference type="CDD" id="cd02796">
    <property type="entry name" value="tRNA_bind_bactPheRS"/>
    <property type="match status" value="1"/>
</dbReference>
<keyword evidence="21" id="KW-1185">Reference proteome</keyword>
<gene>
    <name evidence="15" type="primary">pheT</name>
    <name evidence="20" type="ORF">GS601_17715</name>
</gene>
<evidence type="ECO:0000259" key="17">
    <source>
        <dbReference type="PROSITE" id="PS50886"/>
    </source>
</evidence>
<dbReference type="EC" id="6.1.1.20" evidence="15"/>
<organism evidence="20 21">
    <name type="scientific">Myxacorys almedinensis A</name>
    <dbReference type="NCBI Taxonomy" id="2690445"/>
    <lineage>
        <taxon>Bacteria</taxon>
        <taxon>Bacillati</taxon>
        <taxon>Cyanobacteriota</taxon>
        <taxon>Cyanophyceae</taxon>
        <taxon>Leptolyngbyales</taxon>
        <taxon>Leptolyngbyaceae</taxon>
        <taxon>Myxacorys</taxon>
        <taxon>Myxacorys almedinensis</taxon>
    </lineage>
</organism>
<comment type="subcellular location">
    <subcellularLocation>
        <location evidence="1 15">Cytoplasm</location>
    </subcellularLocation>
</comment>
<feature type="binding site" evidence="15">
    <location>
        <position position="482"/>
    </location>
    <ligand>
        <name>Mg(2+)</name>
        <dbReference type="ChEBI" id="CHEBI:18420"/>
        <note>shared with alpha subunit</note>
    </ligand>
</feature>
<dbReference type="GO" id="GO:0009328">
    <property type="term" value="C:phenylalanine-tRNA ligase complex"/>
    <property type="evidence" value="ECO:0007669"/>
    <property type="project" value="TreeGrafter"/>
</dbReference>
<dbReference type="PROSITE" id="PS50886">
    <property type="entry name" value="TRBD"/>
    <property type="match status" value="1"/>
</dbReference>